<dbReference type="Pfam" id="PF13561">
    <property type="entry name" value="adh_short_C2"/>
    <property type="match status" value="1"/>
</dbReference>
<reference evidence="4" key="1">
    <citation type="journal article" date="2014" name="PLoS Genet.">
        <title>Signature Gene Expression Reveals Novel Clues to the Molecular Mechanisms of Dimorphic Transition in Penicillium marneffei.</title>
        <authorList>
            <person name="Yang E."/>
            <person name="Wang G."/>
            <person name="Cai J."/>
            <person name="Woo P.C."/>
            <person name="Lau S.K."/>
            <person name="Yuen K.-Y."/>
            <person name="Chow W.-N."/>
            <person name="Lin X."/>
        </authorList>
    </citation>
    <scope>NUCLEOTIDE SEQUENCE [LARGE SCALE GENOMIC DNA]</scope>
    <source>
        <strain evidence="4">PM1</strain>
    </source>
</reference>
<sequence>MDNLDVMQVPIISLLSSSSNNTSSGQSALPKTISKIVRKKLYKRTTTRASPNSSSLRRSSSSKPSPPRRSRRHRWRSLYYKDGARSSLRGIFSRRNSRKASSSTDTTPSSTRSSLVDKANGSTSPNSSTRVQFSTPNGGSPNTPQSAQNMTIIESDDDHDDESPDPIRDSPSYGRQSNRRDVSFGTTIPASSPSSLYPELPTETPTNFVPYHPKTRDDTTTDDRLIHKLRKGPKGEVRNGKLAHVYTASMEGETGYVKIGWAEDIEKRIAELNSPRQRGTIHNEADTTPGAQSKFMNAFYAEQIIHLELYNSRRLAVERNETEWFEIPTKEAHEVCRKWRDWFILCEPYDDKQQLKEFWRQRMDRMSTRDPYNPNKHARLHERWTTFLNPSWWDKTSYQIQVTWRTICSWWVWISQNYPIILTLIGIIFWSSYVSPALTHALLLQLPLAINTRANMGKNFLITGAARGIGRGLSRLLLQKGHNVFLVDNNKTELDHTIKHLAATTPNSNYSTAICDLCEPAEIKVAIEKAGKFFNGRLDVLVNNAAYTGAVGGTPFAELSLDTWSKSIQTNLTGAMLMSQGCLPLLRKDAGREKGGSIIHMSSTRAHQSEPNSEGYAATKAGLIGLTHAMASSLAGDGIAVNVILPGWINVANECKEGGEWEDGLSEADHRWHFSGRVGKVEDILRAVEYLTDAEFVTGTEMVVDGGVTRKMVYPEEE</sequence>
<keyword evidence="1" id="KW-0521">NADP</keyword>
<dbReference type="Pfam" id="PF10544">
    <property type="entry name" value="T5orf172"/>
    <property type="match status" value="1"/>
</dbReference>
<evidence type="ECO:0000256" key="1">
    <source>
        <dbReference type="ARBA" id="ARBA00022857"/>
    </source>
</evidence>
<feature type="compositionally biased region" description="Polar residues" evidence="2">
    <location>
        <begin position="120"/>
        <end position="152"/>
    </location>
</feature>
<comment type="caution">
    <text evidence="4">The sequence shown here is derived from an EMBL/GenBank/DDBJ whole genome shotgun (WGS) entry which is preliminary data.</text>
</comment>
<dbReference type="PANTHER" id="PTHR24314">
    <property type="entry name" value="NON-SPECIFIC LIPID TRANSFER PROTEIN-RELATED"/>
    <property type="match status" value="1"/>
</dbReference>
<dbReference type="PRINTS" id="PR00080">
    <property type="entry name" value="SDRFAMILY"/>
</dbReference>
<feature type="domain" description="Bacteriophage T5 Orf172 DNA-binding" evidence="3">
    <location>
        <begin position="251"/>
        <end position="339"/>
    </location>
</feature>
<dbReference type="Gene3D" id="3.40.50.720">
    <property type="entry name" value="NAD(P)-binding Rossmann-like Domain"/>
    <property type="match status" value="1"/>
</dbReference>
<evidence type="ECO:0000256" key="2">
    <source>
        <dbReference type="SAM" id="MobiDB-lite"/>
    </source>
</evidence>
<dbReference type="EMBL" id="JPOX01000002">
    <property type="protein sequence ID" value="KFX52903.1"/>
    <property type="molecule type" value="Genomic_DNA"/>
</dbReference>
<protein>
    <submittedName>
        <fullName evidence="4">Putative oxidoreductase</fullName>
    </submittedName>
</protein>
<organism evidence="4">
    <name type="scientific">Talaromyces marneffei PM1</name>
    <dbReference type="NCBI Taxonomy" id="1077442"/>
    <lineage>
        <taxon>Eukaryota</taxon>
        <taxon>Fungi</taxon>
        <taxon>Dikarya</taxon>
        <taxon>Ascomycota</taxon>
        <taxon>Pezizomycotina</taxon>
        <taxon>Eurotiomycetes</taxon>
        <taxon>Eurotiomycetidae</taxon>
        <taxon>Eurotiales</taxon>
        <taxon>Trichocomaceae</taxon>
        <taxon>Talaromyces</taxon>
        <taxon>Talaromyces sect. Talaromyces</taxon>
    </lineage>
</organism>
<dbReference type="PROSITE" id="PS00061">
    <property type="entry name" value="ADH_SHORT"/>
    <property type="match status" value="1"/>
</dbReference>
<feature type="compositionally biased region" description="Basic residues" evidence="2">
    <location>
        <begin position="66"/>
        <end position="76"/>
    </location>
</feature>
<dbReference type="eggNOG" id="KOG0725">
    <property type="taxonomic scope" value="Eukaryota"/>
</dbReference>
<dbReference type="GO" id="GO:0016491">
    <property type="term" value="F:oxidoreductase activity"/>
    <property type="evidence" value="ECO:0007669"/>
    <property type="project" value="UniProtKB-ARBA"/>
</dbReference>
<dbReference type="AlphaFoldDB" id="A0A093Y5Y8"/>
<feature type="compositionally biased region" description="Polar residues" evidence="2">
    <location>
        <begin position="184"/>
        <end position="195"/>
    </location>
</feature>
<dbReference type="PANTHER" id="PTHR24314:SF20">
    <property type="entry name" value="STEROL CARRIER PROTEIN 2"/>
    <property type="match status" value="1"/>
</dbReference>
<gene>
    <name evidence="4" type="ORF">GQ26_0022930</name>
</gene>
<dbReference type="PRINTS" id="PR00081">
    <property type="entry name" value="GDHRDH"/>
</dbReference>
<dbReference type="SUPFAM" id="SSF51735">
    <property type="entry name" value="NAD(P)-binding Rossmann-fold domains"/>
    <property type="match status" value="1"/>
</dbReference>
<dbReference type="InterPro" id="IPR020904">
    <property type="entry name" value="Sc_DH/Rdtase_CS"/>
</dbReference>
<dbReference type="InterPro" id="IPR002347">
    <property type="entry name" value="SDR_fam"/>
</dbReference>
<dbReference type="InterPro" id="IPR018306">
    <property type="entry name" value="Phage_T5_Orf172_DNA-bd"/>
</dbReference>
<dbReference type="SMART" id="SM00974">
    <property type="entry name" value="T5orf172"/>
    <property type="match status" value="1"/>
</dbReference>
<proteinExistence type="predicted"/>
<dbReference type="HOGENOM" id="CLU_385022_0_0_1"/>
<accession>A0A093Y5Y8</accession>
<dbReference type="InterPro" id="IPR052625">
    <property type="entry name" value="Chl_b_Red"/>
</dbReference>
<name>A0A093Y5Y8_TALMA</name>
<evidence type="ECO:0000259" key="3">
    <source>
        <dbReference type="SMART" id="SM00974"/>
    </source>
</evidence>
<dbReference type="CDD" id="cd05233">
    <property type="entry name" value="SDR_c"/>
    <property type="match status" value="1"/>
</dbReference>
<feature type="compositionally biased region" description="Low complexity" evidence="2">
    <location>
        <begin position="48"/>
        <end position="63"/>
    </location>
</feature>
<feature type="compositionally biased region" description="Acidic residues" evidence="2">
    <location>
        <begin position="154"/>
        <end position="164"/>
    </location>
</feature>
<feature type="region of interest" description="Disordered" evidence="2">
    <location>
        <begin position="39"/>
        <end position="221"/>
    </location>
</feature>
<dbReference type="InterPro" id="IPR036291">
    <property type="entry name" value="NAD(P)-bd_dom_sf"/>
</dbReference>
<feature type="compositionally biased region" description="Low complexity" evidence="2">
    <location>
        <begin position="101"/>
        <end position="114"/>
    </location>
</feature>
<evidence type="ECO:0000313" key="4">
    <source>
        <dbReference type="EMBL" id="KFX52903.1"/>
    </source>
</evidence>
<dbReference type="FunFam" id="3.40.50.720:FF:000084">
    <property type="entry name" value="Short-chain dehydrogenase reductase"/>
    <property type="match status" value="1"/>
</dbReference>